<dbReference type="AlphaFoldDB" id="A0A6A6LKF1"/>
<name>A0A6A6LKF1_HEVBR</name>
<gene>
    <name evidence="1" type="ORF">GH714_014163</name>
</gene>
<accession>A0A6A6LKF1</accession>
<dbReference type="PANTHER" id="PTHR47481">
    <property type="match status" value="1"/>
</dbReference>
<organism evidence="1 2">
    <name type="scientific">Hevea brasiliensis</name>
    <name type="common">Para rubber tree</name>
    <name type="synonym">Siphonia brasiliensis</name>
    <dbReference type="NCBI Taxonomy" id="3981"/>
    <lineage>
        <taxon>Eukaryota</taxon>
        <taxon>Viridiplantae</taxon>
        <taxon>Streptophyta</taxon>
        <taxon>Embryophyta</taxon>
        <taxon>Tracheophyta</taxon>
        <taxon>Spermatophyta</taxon>
        <taxon>Magnoliopsida</taxon>
        <taxon>eudicotyledons</taxon>
        <taxon>Gunneridae</taxon>
        <taxon>Pentapetalae</taxon>
        <taxon>rosids</taxon>
        <taxon>fabids</taxon>
        <taxon>Malpighiales</taxon>
        <taxon>Euphorbiaceae</taxon>
        <taxon>Crotonoideae</taxon>
        <taxon>Micrandreae</taxon>
        <taxon>Hevea</taxon>
    </lineage>
</organism>
<dbReference type="PANTHER" id="PTHR47481:SF21">
    <property type="entry name" value="BASIC-LEUCINE ZIPPER TRANSCRIPTION FACTOR Q-RELATED"/>
    <property type="match status" value="1"/>
</dbReference>
<keyword evidence="2" id="KW-1185">Reference proteome</keyword>
<protein>
    <submittedName>
        <fullName evidence="1">Uncharacterized protein</fullName>
    </submittedName>
</protein>
<dbReference type="Proteomes" id="UP000467840">
    <property type="component" value="Chromosome 4"/>
</dbReference>
<evidence type="ECO:0000313" key="1">
    <source>
        <dbReference type="EMBL" id="KAF2300583.1"/>
    </source>
</evidence>
<dbReference type="Pfam" id="PF14223">
    <property type="entry name" value="Retrotran_gag_2"/>
    <property type="match status" value="1"/>
</dbReference>
<dbReference type="EMBL" id="JAAGAX010000010">
    <property type="protein sequence ID" value="KAF2300583.1"/>
    <property type="molecule type" value="Genomic_DNA"/>
</dbReference>
<proteinExistence type="predicted"/>
<reference evidence="1 2" key="1">
    <citation type="journal article" date="2020" name="Mol. Plant">
        <title>The Chromosome-Based Rubber Tree Genome Provides New Insights into Spurge Genome Evolution and Rubber Biosynthesis.</title>
        <authorList>
            <person name="Liu J."/>
            <person name="Shi C."/>
            <person name="Shi C.C."/>
            <person name="Li W."/>
            <person name="Zhang Q.J."/>
            <person name="Zhang Y."/>
            <person name="Li K."/>
            <person name="Lu H.F."/>
            <person name="Shi C."/>
            <person name="Zhu S.T."/>
            <person name="Xiao Z.Y."/>
            <person name="Nan H."/>
            <person name="Yue Y."/>
            <person name="Zhu X.G."/>
            <person name="Wu Y."/>
            <person name="Hong X.N."/>
            <person name="Fan G.Y."/>
            <person name="Tong Y."/>
            <person name="Zhang D."/>
            <person name="Mao C.L."/>
            <person name="Liu Y.L."/>
            <person name="Hao S.J."/>
            <person name="Liu W.Q."/>
            <person name="Lv M.Q."/>
            <person name="Zhang H.B."/>
            <person name="Liu Y."/>
            <person name="Hu-Tang G.R."/>
            <person name="Wang J.P."/>
            <person name="Wang J.H."/>
            <person name="Sun Y.H."/>
            <person name="Ni S.B."/>
            <person name="Chen W.B."/>
            <person name="Zhang X.C."/>
            <person name="Jiao Y.N."/>
            <person name="Eichler E.E."/>
            <person name="Li G.H."/>
            <person name="Liu X."/>
            <person name="Gao L.Z."/>
        </authorList>
    </citation>
    <scope>NUCLEOTIDE SEQUENCE [LARGE SCALE GENOMIC DNA]</scope>
    <source>
        <strain evidence="2">cv. GT1</strain>
        <tissue evidence="1">Leaf</tissue>
    </source>
</reference>
<comment type="caution">
    <text evidence="1">The sequence shown here is derived from an EMBL/GenBank/DDBJ whole genome shotgun (WGS) entry which is preliminary data.</text>
</comment>
<sequence length="303" mass="33700">MGYVLGTIKPPSASIKKEGQQVSNPDYEFWDCRDQLILAAIIASVTFYVMNIIVDAKTSAEAWTKLQVAFANKLATRILSSREKLSRTKRDSRPVAEYLQTVKSIAEELSLCGSPITDVDLVVHVLGGVGSEFCDIAAVIHARDTVITFDELQDKLLAHELYLKQIDPSFDSTPIIANYTRKGNNIKHSFQQKQGSDQQWLLETGASHHITNDLRNLSLHSPYDGSDELHLTDGDLVQRGDLRVSHISSKDKLADFLTKPLSKQQFQLNRSKIGLQNGSLILRGSVKDIPVLDSSLGKRSDKR</sequence>
<evidence type="ECO:0000313" key="2">
    <source>
        <dbReference type="Proteomes" id="UP000467840"/>
    </source>
</evidence>